<dbReference type="InterPro" id="IPR051131">
    <property type="entry name" value="NEK_Ser/Thr_kinase_NIMA"/>
</dbReference>
<dbReference type="GO" id="GO:0005524">
    <property type="term" value="F:ATP binding"/>
    <property type="evidence" value="ECO:0007669"/>
    <property type="project" value="UniProtKB-UniRule"/>
</dbReference>
<dbReference type="EC" id="2.7.11.1" evidence="3"/>
<dbReference type="FunFam" id="1.10.510.10:FF:000172">
    <property type="entry name" value="serine/threonine-protein kinase Nek1 isoform X1"/>
    <property type="match status" value="1"/>
</dbReference>
<dbReference type="SUPFAM" id="SSF56112">
    <property type="entry name" value="Protein kinase-like (PK-like)"/>
    <property type="match status" value="1"/>
</dbReference>
<feature type="region of interest" description="Disordered" evidence="14">
    <location>
        <begin position="286"/>
        <end position="448"/>
    </location>
</feature>
<feature type="region of interest" description="Disordered" evidence="14">
    <location>
        <begin position="696"/>
        <end position="748"/>
    </location>
</feature>
<feature type="region of interest" description="Disordered" evidence="14">
    <location>
        <begin position="1192"/>
        <end position="1266"/>
    </location>
</feature>
<dbReference type="CDD" id="cd08218">
    <property type="entry name" value="STKc_Nek1"/>
    <property type="match status" value="1"/>
</dbReference>
<dbReference type="InterPro" id="IPR000719">
    <property type="entry name" value="Prot_kinase_dom"/>
</dbReference>
<evidence type="ECO:0000256" key="2">
    <source>
        <dbReference type="ARBA" id="ARBA00010886"/>
    </source>
</evidence>
<dbReference type="PROSITE" id="PS00107">
    <property type="entry name" value="PROTEIN_KINASE_ATP"/>
    <property type="match status" value="1"/>
</dbReference>
<dbReference type="GO" id="GO:0046872">
    <property type="term" value="F:metal ion binding"/>
    <property type="evidence" value="ECO:0007669"/>
    <property type="project" value="UniProtKB-KW"/>
</dbReference>
<comment type="similarity">
    <text evidence="2">Belongs to the protein kinase superfamily. NEK Ser/Thr protein kinase family. NIMA subfamily.</text>
</comment>
<evidence type="ECO:0000256" key="11">
    <source>
        <dbReference type="ARBA" id="ARBA00047899"/>
    </source>
</evidence>
<feature type="compositionally biased region" description="Basic and acidic residues" evidence="14">
    <location>
        <begin position="327"/>
        <end position="388"/>
    </location>
</feature>
<keyword evidence="9 13" id="KW-0067">ATP-binding</keyword>
<feature type="binding site" evidence="13">
    <location>
        <position position="33"/>
    </location>
    <ligand>
        <name>ATP</name>
        <dbReference type="ChEBI" id="CHEBI:30616"/>
    </ligand>
</feature>
<feature type="compositionally biased region" description="Low complexity" evidence="14">
    <location>
        <begin position="624"/>
        <end position="635"/>
    </location>
</feature>
<keyword evidence="10" id="KW-0460">Magnesium</keyword>
<feature type="region of interest" description="Disordered" evidence="14">
    <location>
        <begin position="594"/>
        <end position="677"/>
    </location>
</feature>
<dbReference type="InterPro" id="IPR017441">
    <property type="entry name" value="Protein_kinase_ATP_BS"/>
</dbReference>
<feature type="domain" description="Protein kinase" evidence="15">
    <location>
        <begin position="4"/>
        <end position="258"/>
    </location>
</feature>
<evidence type="ECO:0000313" key="16">
    <source>
        <dbReference type="EMBL" id="CAH1267418.1"/>
    </source>
</evidence>
<feature type="compositionally biased region" description="Acidic residues" evidence="14">
    <location>
        <begin position="1229"/>
        <end position="1240"/>
    </location>
</feature>
<feature type="compositionally biased region" description="Low complexity" evidence="14">
    <location>
        <begin position="986"/>
        <end position="999"/>
    </location>
</feature>
<feature type="compositionally biased region" description="Basic and acidic residues" evidence="14">
    <location>
        <begin position="637"/>
        <end position="663"/>
    </location>
</feature>
<keyword evidence="4" id="KW-0723">Serine/threonine-protein kinase</keyword>
<dbReference type="Proteomes" id="UP000838412">
    <property type="component" value="Chromosome 6"/>
</dbReference>
<feature type="compositionally biased region" description="Basic and acidic residues" evidence="14">
    <location>
        <begin position="726"/>
        <end position="737"/>
    </location>
</feature>
<evidence type="ECO:0000256" key="9">
    <source>
        <dbReference type="ARBA" id="ARBA00022840"/>
    </source>
</evidence>
<gene>
    <name evidence="16" type="primary">NEK1</name>
    <name evidence="16" type="ORF">BLAG_LOCUS20779</name>
</gene>
<keyword evidence="6" id="KW-0479">Metal-binding</keyword>
<feature type="compositionally biased region" description="Low complexity" evidence="14">
    <location>
        <begin position="286"/>
        <end position="305"/>
    </location>
</feature>
<feature type="compositionally biased region" description="Acidic residues" evidence="14">
    <location>
        <begin position="1196"/>
        <end position="1211"/>
    </location>
</feature>
<feature type="region of interest" description="Disordered" evidence="14">
    <location>
        <begin position="831"/>
        <end position="1065"/>
    </location>
</feature>
<accession>A0A8K0A414</accession>
<keyword evidence="5" id="KW-0808">Transferase</keyword>
<feature type="compositionally biased region" description="Low complexity" evidence="14">
    <location>
        <begin position="967"/>
        <end position="977"/>
    </location>
</feature>
<dbReference type="InterPro" id="IPR008271">
    <property type="entry name" value="Ser/Thr_kinase_AS"/>
</dbReference>
<evidence type="ECO:0000256" key="3">
    <source>
        <dbReference type="ARBA" id="ARBA00012513"/>
    </source>
</evidence>
<sequence length="1406" mass="156878">MEKYQKVKRIGEGSFGKAFLVRNKKDGKQYVIKEISITKMSPKERQESRREVTVLSKMKHTNIVSYQESFEEVGNLYIVMDFCDGGDLYQRINAQRGILFTEDQVMNWFVQLCLALKHVHDRKILHRDIKSQNIFLMRDGAIKLGDFGIARVLNNTMELARTCIGTPYYLSPEMCENRPYNNKSDIWALGCVLYEMCTLKHAFEAGNMKNLVLKIIRGSYPPVSPRYSYELRNLVAQLFKRNPRDRPSINSILRKNFISKRIEKFLSQAEFQEEFSHTILHKQHPLAARPPVKAAPKPAAIGPRISDPAAKYGVPLGGKKPQAGARKPGDNVRRLSAAEERQRELEKKRKDLVEREARRRQKVKEQEERVRQHQQKLSEKKRMEHINQAREQGWRFTLLGSNENKPAEENKDNQDDKKKKPSAAAAAGGPVLKKPLGPKPLRERGNYEEYHAYLDKLEKQQKESQFEPKVAPAVKPYEGWPDKNAVRRELERGAAQAQDRARQGAVDKLLGAQAADRGRVVDEFLQRKREAAVNKARGQAEWARPVSAGVSRPNQPEGQKRPWSAVEGRNHQEQEYLSRLRQIRLQNFNERRALAAGAPAATPVSAEPDPRFDVDARRKKIEALRAQADQRAQQLKEQLEKKRRDAAEKERKSRVQQKDRAENRAVPYGVPPKIPEAYKGPVVGLTAALENVGAGDAKEFPTEENTSPLKKEKEKILKRLNLNPPDKVDENGGDRKKWGAGPAKPVSPLIGMTLEQTASHMEATGADDKVLVFNKAGGGERKKWGQPSSAAVAKDDNRKRWGGPANTALRVLQEAELNEDTMALLEGYQGELEDQESKEEQKGIKFTIPLGKGEDKPDGSAPSKSPLVGTHVLKPKTPAGKATITIEKSASPIGKTITINEAGATDDDGVEVVSTEEGVKTEAAETKDSPPKTKGAWAGGDETDSKDKPDNLPTPADDGKTQRSPRPKSVSPRPTSPLVKPDASPRPKSASPKSVVSSPTQEDKPSPTPGEDEAKTPTKEDKEGTTPRAKSVSPRVVTPTKDTKPLFTKVQPKEQQEQNPQEDNDLQLEEVSFYETAKGAGILEGLSTGCFDSPNVKMLRTCSMPDLSSLFKTDIALNPFFDEMHAQVSVRASLGLADVGTPLGEDHRLSMDDADDEAEGEEKPEGEEKEISDEGEDLQDYYKMKESMENLLEDSTSGEEGGDEAEDTADNMDEKDVDTTETAAAEGAEGGEEEEEEDDDSRSSPTEPLNEEWQSENPLPVLHLPSSPVLPVVHLSSAWGSPEDYWSTADEDIEEDEEKTFLTLLRQALEDSKDSESDERDSLSDGDDDSVFSRLEETRMRLEDELGPDVFIKAYKAIQAFHEDEDENMDEGPKVVGQILGKEKEFLYPKILQLVMADGAYCEDND</sequence>
<dbReference type="Gene3D" id="1.10.510.10">
    <property type="entry name" value="Transferase(Phosphotransferase) domain 1"/>
    <property type="match status" value="1"/>
</dbReference>
<feature type="compositionally biased region" description="Acidic residues" evidence="14">
    <location>
        <begin position="1152"/>
        <end position="1176"/>
    </location>
</feature>
<comment type="catalytic activity">
    <reaction evidence="11">
        <text>L-threonyl-[protein] + ATP = O-phospho-L-threonyl-[protein] + ADP + H(+)</text>
        <dbReference type="Rhea" id="RHEA:46608"/>
        <dbReference type="Rhea" id="RHEA-COMP:11060"/>
        <dbReference type="Rhea" id="RHEA-COMP:11605"/>
        <dbReference type="ChEBI" id="CHEBI:15378"/>
        <dbReference type="ChEBI" id="CHEBI:30013"/>
        <dbReference type="ChEBI" id="CHEBI:30616"/>
        <dbReference type="ChEBI" id="CHEBI:61977"/>
        <dbReference type="ChEBI" id="CHEBI:456216"/>
        <dbReference type="EC" id="2.7.11.1"/>
    </reaction>
</comment>
<keyword evidence="7 13" id="KW-0547">Nucleotide-binding</keyword>
<feature type="region of interest" description="Disordered" evidence="14">
    <location>
        <begin position="1310"/>
        <end position="1331"/>
    </location>
</feature>
<feature type="region of interest" description="Disordered" evidence="14">
    <location>
        <begin position="778"/>
        <end position="802"/>
    </location>
</feature>
<feature type="compositionally biased region" description="Basic and acidic residues" evidence="14">
    <location>
        <begin position="917"/>
        <end position="931"/>
    </location>
</feature>
<evidence type="ECO:0000256" key="8">
    <source>
        <dbReference type="ARBA" id="ARBA00022777"/>
    </source>
</evidence>
<feature type="compositionally biased region" description="Low complexity" evidence="14">
    <location>
        <begin position="594"/>
        <end position="606"/>
    </location>
</feature>
<evidence type="ECO:0000256" key="5">
    <source>
        <dbReference type="ARBA" id="ARBA00022679"/>
    </source>
</evidence>
<feature type="compositionally biased region" description="Basic and acidic residues" evidence="14">
    <location>
        <begin position="405"/>
        <end position="418"/>
    </location>
</feature>
<dbReference type="FunFam" id="3.30.200.20:FF:000097">
    <property type="entry name" value="Probable serine/threonine-protein kinase nek1"/>
    <property type="match status" value="1"/>
</dbReference>
<feature type="compositionally biased region" description="Low complexity" evidence="14">
    <location>
        <begin position="422"/>
        <end position="435"/>
    </location>
</feature>
<dbReference type="Pfam" id="PF00069">
    <property type="entry name" value="Pkinase"/>
    <property type="match status" value="1"/>
</dbReference>
<feature type="compositionally biased region" description="Basic and acidic residues" evidence="14">
    <location>
        <begin position="1012"/>
        <end position="1025"/>
    </location>
</feature>
<keyword evidence="17" id="KW-1185">Reference proteome</keyword>
<dbReference type="InterPro" id="IPR011009">
    <property type="entry name" value="Kinase-like_dom_sf"/>
</dbReference>
<evidence type="ECO:0000313" key="17">
    <source>
        <dbReference type="Proteomes" id="UP000838412"/>
    </source>
</evidence>
<feature type="region of interest" description="Disordered" evidence="14">
    <location>
        <begin position="460"/>
        <end position="482"/>
    </location>
</feature>
<dbReference type="PANTHER" id="PTHR44899:SF5">
    <property type="entry name" value="PROTEIN KINASE DOMAIN-CONTAINING PROTEIN"/>
    <property type="match status" value="1"/>
</dbReference>
<dbReference type="GO" id="GO:0004674">
    <property type="term" value="F:protein serine/threonine kinase activity"/>
    <property type="evidence" value="ECO:0007669"/>
    <property type="project" value="UniProtKB-KW"/>
</dbReference>
<evidence type="ECO:0000259" key="15">
    <source>
        <dbReference type="PROSITE" id="PS50011"/>
    </source>
</evidence>
<evidence type="ECO:0000256" key="6">
    <source>
        <dbReference type="ARBA" id="ARBA00022723"/>
    </source>
</evidence>
<keyword evidence="8" id="KW-0418">Kinase</keyword>
<evidence type="ECO:0000256" key="4">
    <source>
        <dbReference type="ARBA" id="ARBA00022527"/>
    </source>
</evidence>
<evidence type="ECO:0000256" key="13">
    <source>
        <dbReference type="PROSITE-ProRule" id="PRU10141"/>
    </source>
</evidence>
<evidence type="ECO:0000256" key="12">
    <source>
        <dbReference type="ARBA" id="ARBA00048679"/>
    </source>
</evidence>
<evidence type="ECO:0000256" key="7">
    <source>
        <dbReference type="ARBA" id="ARBA00022741"/>
    </source>
</evidence>
<evidence type="ECO:0000256" key="1">
    <source>
        <dbReference type="ARBA" id="ARBA00001946"/>
    </source>
</evidence>
<dbReference type="PROSITE" id="PS00108">
    <property type="entry name" value="PROTEIN_KINASE_ST"/>
    <property type="match status" value="1"/>
</dbReference>
<dbReference type="SMART" id="SM00220">
    <property type="entry name" value="S_TKc"/>
    <property type="match status" value="1"/>
</dbReference>
<evidence type="ECO:0000256" key="10">
    <source>
        <dbReference type="ARBA" id="ARBA00022842"/>
    </source>
</evidence>
<feature type="region of interest" description="Disordered" evidence="14">
    <location>
        <begin position="1143"/>
        <end position="1176"/>
    </location>
</feature>
<evidence type="ECO:0000256" key="14">
    <source>
        <dbReference type="SAM" id="MobiDB-lite"/>
    </source>
</evidence>
<comment type="catalytic activity">
    <reaction evidence="12">
        <text>L-seryl-[protein] + ATP = O-phospho-L-seryl-[protein] + ADP + H(+)</text>
        <dbReference type="Rhea" id="RHEA:17989"/>
        <dbReference type="Rhea" id="RHEA-COMP:9863"/>
        <dbReference type="Rhea" id="RHEA-COMP:11604"/>
        <dbReference type="ChEBI" id="CHEBI:15378"/>
        <dbReference type="ChEBI" id="CHEBI:29999"/>
        <dbReference type="ChEBI" id="CHEBI:30616"/>
        <dbReference type="ChEBI" id="CHEBI:83421"/>
        <dbReference type="ChEBI" id="CHEBI:456216"/>
        <dbReference type="EC" id="2.7.11.1"/>
    </reaction>
</comment>
<feature type="region of interest" description="Disordered" evidence="14">
    <location>
        <begin position="532"/>
        <end position="571"/>
    </location>
</feature>
<organism evidence="16 17">
    <name type="scientific">Branchiostoma lanceolatum</name>
    <name type="common">Common lancelet</name>
    <name type="synonym">Amphioxus lanceolatum</name>
    <dbReference type="NCBI Taxonomy" id="7740"/>
    <lineage>
        <taxon>Eukaryota</taxon>
        <taxon>Metazoa</taxon>
        <taxon>Chordata</taxon>
        <taxon>Cephalochordata</taxon>
        <taxon>Leptocardii</taxon>
        <taxon>Amphioxiformes</taxon>
        <taxon>Branchiostomatidae</taxon>
        <taxon>Branchiostoma</taxon>
    </lineage>
</organism>
<comment type="cofactor">
    <cofactor evidence="1">
        <name>Mg(2+)</name>
        <dbReference type="ChEBI" id="CHEBI:18420"/>
    </cofactor>
</comment>
<proteinExistence type="inferred from homology"/>
<name>A0A8K0A414_BRALA</name>
<dbReference type="EMBL" id="OV696691">
    <property type="protein sequence ID" value="CAH1267418.1"/>
    <property type="molecule type" value="Genomic_DNA"/>
</dbReference>
<dbReference type="OrthoDB" id="248923at2759"/>
<dbReference type="PANTHER" id="PTHR44899">
    <property type="entry name" value="CAMK FAMILY PROTEIN KINASE"/>
    <property type="match status" value="1"/>
</dbReference>
<protein>
    <recommendedName>
        <fullName evidence="3">non-specific serine/threonine protein kinase</fullName>
        <ecNumber evidence="3">2.7.11.1</ecNumber>
    </recommendedName>
</protein>
<reference evidence="16" key="1">
    <citation type="submission" date="2022-01" db="EMBL/GenBank/DDBJ databases">
        <authorList>
            <person name="Braso-Vives M."/>
        </authorList>
    </citation>
    <scope>NUCLEOTIDE SEQUENCE</scope>
</reference>
<feature type="compositionally biased region" description="Basic and acidic residues" evidence="14">
    <location>
        <begin position="1310"/>
        <end position="1323"/>
    </location>
</feature>
<dbReference type="Gene3D" id="3.30.200.20">
    <property type="entry name" value="Phosphorylase Kinase, domain 1"/>
    <property type="match status" value="1"/>
</dbReference>
<dbReference type="PROSITE" id="PS50011">
    <property type="entry name" value="PROTEIN_KINASE_DOM"/>
    <property type="match status" value="1"/>
</dbReference>